<dbReference type="GO" id="GO:1902555">
    <property type="term" value="C:endoribonuclease complex"/>
    <property type="evidence" value="ECO:0007669"/>
    <property type="project" value="UniProtKB-ARBA"/>
</dbReference>
<keyword evidence="1" id="KW-0819">tRNA processing</keyword>
<feature type="compositionally biased region" description="Polar residues" evidence="5">
    <location>
        <begin position="141"/>
        <end position="155"/>
    </location>
</feature>
<dbReference type="GO" id="GO:0046872">
    <property type="term" value="F:metal ion binding"/>
    <property type="evidence" value="ECO:0007669"/>
    <property type="project" value="UniProtKB-KW"/>
</dbReference>
<dbReference type="Gene3D" id="6.20.50.20">
    <property type="match status" value="1"/>
</dbReference>
<dbReference type="Pfam" id="PF04032">
    <property type="entry name" value="Rpr2"/>
    <property type="match status" value="1"/>
</dbReference>
<organism evidence="6 7">
    <name type="scientific">Coilia grayii</name>
    <name type="common">Gray's grenadier anchovy</name>
    <dbReference type="NCBI Taxonomy" id="363190"/>
    <lineage>
        <taxon>Eukaryota</taxon>
        <taxon>Metazoa</taxon>
        <taxon>Chordata</taxon>
        <taxon>Craniata</taxon>
        <taxon>Vertebrata</taxon>
        <taxon>Euteleostomi</taxon>
        <taxon>Actinopterygii</taxon>
        <taxon>Neopterygii</taxon>
        <taxon>Teleostei</taxon>
        <taxon>Clupei</taxon>
        <taxon>Clupeiformes</taxon>
        <taxon>Clupeoidei</taxon>
        <taxon>Engraulidae</taxon>
        <taxon>Coilinae</taxon>
        <taxon>Coilia</taxon>
    </lineage>
</organism>
<evidence type="ECO:0000256" key="2">
    <source>
        <dbReference type="ARBA" id="ARBA00022723"/>
    </source>
</evidence>
<dbReference type="GO" id="GO:1990904">
    <property type="term" value="C:ribonucleoprotein complex"/>
    <property type="evidence" value="ECO:0007669"/>
    <property type="project" value="UniProtKB-ARBA"/>
</dbReference>
<accession>A0ABD1JRT8</accession>
<keyword evidence="2" id="KW-0479">Metal-binding</keyword>
<evidence type="ECO:0000313" key="6">
    <source>
        <dbReference type="EMBL" id="KAL2089590.1"/>
    </source>
</evidence>
<dbReference type="PANTHER" id="PTHR14742:SF0">
    <property type="entry name" value="RIBONUCLEASE P PROTEIN SUBUNIT P21"/>
    <property type="match status" value="1"/>
</dbReference>
<protein>
    <submittedName>
        <fullName evidence="6">Uncharacterized protein</fullName>
    </submittedName>
</protein>
<sequence length="169" mass="18578">MAGGIKDKEAFQRLNFLYQAAHCVLAQSPENVELARFYCHTQKTIARRLVLRQDPSVKRSVCQRCCGLLVPGVTGTVRQRKRRGKRSATVLRCVSCGHTRKLLNNPEHRLWVDQPEAQLENQTQPDESSGRKAAGPPTPQNPTSAPAPQNPTSAPAQGANPDTAVKMDT</sequence>
<proteinExistence type="inferred from homology"/>
<dbReference type="PANTHER" id="PTHR14742">
    <property type="entry name" value="RIBONUCLEASE P SUBUNIT P21"/>
    <property type="match status" value="1"/>
</dbReference>
<evidence type="ECO:0000256" key="1">
    <source>
        <dbReference type="ARBA" id="ARBA00022694"/>
    </source>
</evidence>
<dbReference type="GO" id="GO:0008033">
    <property type="term" value="P:tRNA processing"/>
    <property type="evidence" value="ECO:0007669"/>
    <property type="project" value="UniProtKB-KW"/>
</dbReference>
<evidence type="ECO:0000256" key="4">
    <source>
        <dbReference type="ARBA" id="ARBA00038402"/>
    </source>
</evidence>
<comment type="caution">
    <text evidence="6">The sequence shown here is derived from an EMBL/GenBank/DDBJ whole genome shotgun (WGS) entry which is preliminary data.</text>
</comment>
<dbReference type="EMBL" id="JBHFQA010000012">
    <property type="protein sequence ID" value="KAL2089590.1"/>
    <property type="molecule type" value="Genomic_DNA"/>
</dbReference>
<name>A0ABD1JRT8_9TELE</name>
<keyword evidence="3" id="KW-0862">Zinc</keyword>
<feature type="region of interest" description="Disordered" evidence="5">
    <location>
        <begin position="117"/>
        <end position="169"/>
    </location>
</feature>
<keyword evidence="7" id="KW-1185">Reference proteome</keyword>
<gene>
    <name evidence="6" type="ORF">ACEWY4_014278</name>
</gene>
<reference evidence="6 7" key="1">
    <citation type="submission" date="2024-09" db="EMBL/GenBank/DDBJ databases">
        <title>A chromosome-level genome assembly of Gray's grenadier anchovy, Coilia grayii.</title>
        <authorList>
            <person name="Fu Z."/>
        </authorList>
    </citation>
    <scope>NUCLEOTIDE SEQUENCE [LARGE SCALE GENOMIC DNA]</scope>
    <source>
        <strain evidence="6">G4</strain>
        <tissue evidence="6">Muscle</tissue>
    </source>
</reference>
<evidence type="ECO:0000256" key="5">
    <source>
        <dbReference type="SAM" id="MobiDB-lite"/>
    </source>
</evidence>
<dbReference type="AlphaFoldDB" id="A0ABD1JRT8"/>
<dbReference type="InterPro" id="IPR007175">
    <property type="entry name" value="Rpr2/Snm1/Rpp21"/>
</dbReference>
<evidence type="ECO:0000256" key="3">
    <source>
        <dbReference type="ARBA" id="ARBA00022833"/>
    </source>
</evidence>
<evidence type="ECO:0000313" key="7">
    <source>
        <dbReference type="Proteomes" id="UP001591681"/>
    </source>
</evidence>
<comment type="similarity">
    <text evidence="4">Belongs to the eukaryotic/archaeal RNase P protein component 4 family.</text>
</comment>
<dbReference type="Proteomes" id="UP001591681">
    <property type="component" value="Unassembled WGS sequence"/>
</dbReference>